<evidence type="ECO:0000313" key="2">
    <source>
        <dbReference type="EMBL" id="CAK0837070.1"/>
    </source>
</evidence>
<sequence>MRDPEDVSRSRASDRAAHAVTFPQRRLPEVGDRLIPKHICKSEELRLVLGRFLEAEKDELAAARPMGIRPAAADFPPGPGSKMELARAAPFQQWCNAQQIQAFDQLSASAPQYSKEGHPAGSGCCSWMHMLCYAALSANPFGVELLRDATLGVSQGIAPSANESFTLQSVSPRAVCLNYLLLVLRRHVIDVELGALVSACRVRLRTFSTEDGRQWRAQRQAALEGLQLAQRRWRQSQVERERRTLTAQPALLAHGSPPPSDHDATALAGDVSSPPRHAAEGAGAAAGAFALAASAAAAQQRGAEEPARPASHAGSEAASCVWGSGTITPTPAPPPEGLSGMLGRLSSVKLFEETPPGTLAPRDLPRLLDRTPHRLLKSPPVRASPKDSSKGSSKSSSKSSSTSRAQRRRAHQPGDAAADASGGGGSVHDPFDHDGEMQSLPSQDDAWDPDSSKRSSLAQVDAGAPILEEEDEEDDPRESGVCVSDLGLELWEEWRAEFPLEVLNSLAEFYEGCEVQEDGSRAACLGRVGEAISGALALGREAVDQEAAARGLVLPAPPPAGVARGGGGVQPAAPPGGEPEASASEDLQRWGRLLSFATLPGLLDLARGAVCRVEKDDPRRLWSADALLEVQLIFRRNMNALQRLPVAQLFQVLGSLGLEVLRADSVETQRWLVDVTKEVVHDRGTRASKLGVGSISFQEFLQIATVALREKERQRRRAAFQLEQAAWRAAGFRLLEAEDLRELHSAFVAAAENDSTAALSPVTLVVTLNFVLAATFTILTLTLTPAASPPPLIVAAPLTLTSTFTFAASILNPP</sequence>
<evidence type="ECO:0000313" key="3">
    <source>
        <dbReference type="Proteomes" id="UP001189429"/>
    </source>
</evidence>
<proteinExistence type="predicted"/>
<feature type="region of interest" description="Disordered" evidence="1">
    <location>
        <begin position="353"/>
        <end position="460"/>
    </location>
</feature>
<name>A0ABN9SX46_9DINO</name>
<feature type="region of interest" description="Disordered" evidence="1">
    <location>
        <begin position="560"/>
        <end position="583"/>
    </location>
</feature>
<keyword evidence="3" id="KW-1185">Reference proteome</keyword>
<feature type="compositionally biased region" description="Low complexity" evidence="1">
    <location>
        <begin position="390"/>
        <end position="403"/>
    </location>
</feature>
<evidence type="ECO:0000256" key="1">
    <source>
        <dbReference type="SAM" id="MobiDB-lite"/>
    </source>
</evidence>
<feature type="compositionally biased region" description="Basic and acidic residues" evidence="1">
    <location>
        <begin position="363"/>
        <end position="372"/>
    </location>
</feature>
<dbReference type="EMBL" id="CAUYUJ010014002">
    <property type="protein sequence ID" value="CAK0837070.1"/>
    <property type="molecule type" value="Genomic_DNA"/>
</dbReference>
<gene>
    <name evidence="2" type="ORF">PCOR1329_LOCUS33362</name>
</gene>
<evidence type="ECO:0008006" key="4">
    <source>
        <dbReference type="Google" id="ProtNLM"/>
    </source>
</evidence>
<organism evidence="2 3">
    <name type="scientific">Prorocentrum cordatum</name>
    <dbReference type="NCBI Taxonomy" id="2364126"/>
    <lineage>
        <taxon>Eukaryota</taxon>
        <taxon>Sar</taxon>
        <taxon>Alveolata</taxon>
        <taxon>Dinophyceae</taxon>
        <taxon>Prorocentrales</taxon>
        <taxon>Prorocentraceae</taxon>
        <taxon>Prorocentrum</taxon>
    </lineage>
</organism>
<protein>
    <recommendedName>
        <fullName evidence="4">ELMO domain-containing protein</fullName>
    </recommendedName>
</protein>
<feature type="region of interest" description="Disordered" evidence="1">
    <location>
        <begin position="321"/>
        <end position="341"/>
    </location>
</feature>
<reference evidence="2" key="1">
    <citation type="submission" date="2023-10" db="EMBL/GenBank/DDBJ databases">
        <authorList>
            <person name="Chen Y."/>
            <person name="Shah S."/>
            <person name="Dougan E. K."/>
            <person name="Thang M."/>
            <person name="Chan C."/>
        </authorList>
    </citation>
    <scope>NUCLEOTIDE SEQUENCE [LARGE SCALE GENOMIC DNA]</scope>
</reference>
<comment type="caution">
    <text evidence="2">The sequence shown here is derived from an EMBL/GenBank/DDBJ whole genome shotgun (WGS) entry which is preliminary data.</text>
</comment>
<feature type="region of interest" description="Disordered" evidence="1">
    <location>
        <begin position="248"/>
        <end position="282"/>
    </location>
</feature>
<dbReference type="Proteomes" id="UP001189429">
    <property type="component" value="Unassembled WGS sequence"/>
</dbReference>
<accession>A0ABN9SX46</accession>